<evidence type="ECO:0000256" key="1">
    <source>
        <dbReference type="ARBA" id="ARBA00001971"/>
    </source>
</evidence>
<dbReference type="Gene3D" id="1.20.1300.10">
    <property type="entry name" value="Fumarate reductase/succinate dehydrogenase, transmembrane subunit"/>
    <property type="match status" value="1"/>
</dbReference>
<evidence type="ECO:0000256" key="9">
    <source>
        <dbReference type="ARBA" id="ARBA00022617"/>
    </source>
</evidence>
<evidence type="ECO:0000256" key="8">
    <source>
        <dbReference type="ARBA" id="ARBA00022532"/>
    </source>
</evidence>
<evidence type="ECO:0000256" key="7">
    <source>
        <dbReference type="ARBA" id="ARBA00022448"/>
    </source>
</evidence>
<keyword evidence="9" id="KW-0349">Heme</keyword>
<evidence type="ECO:0000256" key="2">
    <source>
        <dbReference type="ARBA" id="ARBA00004050"/>
    </source>
</evidence>
<keyword evidence="8" id="KW-0816">Tricarboxylic acid cycle</keyword>
<proteinExistence type="predicted"/>
<keyword evidence="15 16" id="KW-0472">Membrane</keyword>
<dbReference type="EMBL" id="OBEL01000003">
    <property type="protein sequence ID" value="SNZ19735.1"/>
    <property type="molecule type" value="Genomic_DNA"/>
</dbReference>
<feature type="transmembrane region" description="Helical" evidence="16">
    <location>
        <begin position="24"/>
        <end position="45"/>
    </location>
</feature>
<feature type="transmembrane region" description="Helical" evidence="16">
    <location>
        <begin position="57"/>
        <end position="77"/>
    </location>
</feature>
<organism evidence="17 18">
    <name type="scientific">Cohaesibacter gelatinilyticus</name>
    <dbReference type="NCBI Taxonomy" id="372072"/>
    <lineage>
        <taxon>Bacteria</taxon>
        <taxon>Pseudomonadati</taxon>
        <taxon>Pseudomonadota</taxon>
        <taxon>Alphaproteobacteria</taxon>
        <taxon>Hyphomicrobiales</taxon>
        <taxon>Cohaesibacteraceae</taxon>
    </lineage>
</organism>
<dbReference type="InterPro" id="IPR000701">
    <property type="entry name" value="SuccDH_FuR_B_TM-su"/>
</dbReference>
<reference evidence="17 18" key="1">
    <citation type="submission" date="2017-09" db="EMBL/GenBank/DDBJ databases">
        <authorList>
            <person name="Ehlers B."/>
            <person name="Leendertz F.H."/>
        </authorList>
    </citation>
    <scope>NUCLEOTIDE SEQUENCE [LARGE SCALE GENOMIC DNA]</scope>
    <source>
        <strain evidence="17 18">DSM 18289</strain>
    </source>
</reference>
<evidence type="ECO:0000256" key="11">
    <source>
        <dbReference type="ARBA" id="ARBA00022723"/>
    </source>
</evidence>
<protein>
    <recommendedName>
        <fullName evidence="6">Succinate dehydrogenase hydrophobic membrane anchor subunit</fullName>
    </recommendedName>
</protein>
<dbReference type="GO" id="GO:0006099">
    <property type="term" value="P:tricarboxylic acid cycle"/>
    <property type="evidence" value="ECO:0007669"/>
    <property type="project" value="UniProtKB-UniPathway"/>
</dbReference>
<keyword evidence="10 16" id="KW-0812">Transmembrane</keyword>
<keyword evidence="7" id="KW-0813">Transport</keyword>
<accession>A0A285PDA1</accession>
<evidence type="ECO:0000256" key="14">
    <source>
        <dbReference type="ARBA" id="ARBA00023004"/>
    </source>
</evidence>
<dbReference type="Pfam" id="PF01127">
    <property type="entry name" value="Sdh_cyt"/>
    <property type="match status" value="1"/>
</dbReference>
<keyword evidence="12" id="KW-0249">Electron transport</keyword>
<comment type="subunit">
    <text evidence="5">Part of an enzyme complex containing four subunits: a flavoprotein, an iron-sulfur protein, plus two membrane-anchoring proteins, SdhC and SdhD.</text>
</comment>
<name>A0A285PDA1_9HYPH</name>
<comment type="cofactor">
    <cofactor evidence="1">
        <name>heme</name>
        <dbReference type="ChEBI" id="CHEBI:30413"/>
    </cofactor>
</comment>
<dbReference type="Proteomes" id="UP000219439">
    <property type="component" value="Unassembled WGS sequence"/>
</dbReference>
<evidence type="ECO:0000256" key="12">
    <source>
        <dbReference type="ARBA" id="ARBA00022982"/>
    </source>
</evidence>
<gene>
    <name evidence="17" type="ORF">SAMN06265368_2827</name>
</gene>
<dbReference type="SUPFAM" id="SSF81343">
    <property type="entry name" value="Fumarate reductase respiratory complex transmembrane subunits"/>
    <property type="match status" value="1"/>
</dbReference>
<evidence type="ECO:0000256" key="3">
    <source>
        <dbReference type="ARBA" id="ARBA00004141"/>
    </source>
</evidence>
<dbReference type="RefSeq" id="WP_097154128.1">
    <property type="nucleotide sequence ID" value="NZ_OBEL01000003.1"/>
</dbReference>
<comment type="pathway">
    <text evidence="4">Carbohydrate metabolism; tricarboxylic acid cycle.</text>
</comment>
<dbReference type="InterPro" id="IPR034804">
    <property type="entry name" value="SQR/QFR_C/D"/>
</dbReference>
<dbReference type="CDD" id="cd03495">
    <property type="entry name" value="SQR_TypeC_SdhD_like"/>
    <property type="match status" value="1"/>
</dbReference>
<dbReference type="AlphaFoldDB" id="A0A285PDA1"/>
<sequence>MTMKTDMKSVRGLGSAHSGTHHFWMQRVTATANVFLAIAFIIILIKAAGADYEAAKALVASPLVAIPMILFVVSGIYHMHLGMQVIIEDYVHTENLKIPLVMGNKFFSIVIGLSCIYAVLTLSFGG</sequence>
<keyword evidence="11" id="KW-0479">Metal-binding</keyword>
<dbReference type="OrthoDB" id="9809280at2"/>
<dbReference type="InterPro" id="IPR014312">
    <property type="entry name" value="Succ_DH_anchor"/>
</dbReference>
<evidence type="ECO:0000256" key="15">
    <source>
        <dbReference type="ARBA" id="ARBA00023136"/>
    </source>
</evidence>
<dbReference type="GO" id="GO:0020037">
    <property type="term" value="F:heme binding"/>
    <property type="evidence" value="ECO:0007669"/>
    <property type="project" value="InterPro"/>
</dbReference>
<keyword evidence="14" id="KW-0408">Iron</keyword>
<evidence type="ECO:0000256" key="10">
    <source>
        <dbReference type="ARBA" id="ARBA00022692"/>
    </source>
</evidence>
<comment type="function">
    <text evidence="2">Membrane-anchoring subunit of succinate dehydrogenase (SDH).</text>
</comment>
<dbReference type="UniPathway" id="UPA00223"/>
<keyword evidence="18" id="KW-1185">Reference proteome</keyword>
<dbReference type="GO" id="GO:0046872">
    <property type="term" value="F:metal ion binding"/>
    <property type="evidence" value="ECO:0007669"/>
    <property type="project" value="UniProtKB-KW"/>
</dbReference>
<dbReference type="GO" id="GO:0016020">
    <property type="term" value="C:membrane"/>
    <property type="evidence" value="ECO:0007669"/>
    <property type="project" value="UniProtKB-SubCell"/>
</dbReference>
<evidence type="ECO:0000256" key="5">
    <source>
        <dbReference type="ARBA" id="ARBA00011558"/>
    </source>
</evidence>
<evidence type="ECO:0000256" key="6">
    <source>
        <dbReference type="ARBA" id="ARBA00019425"/>
    </source>
</evidence>
<evidence type="ECO:0000256" key="13">
    <source>
        <dbReference type="ARBA" id="ARBA00022989"/>
    </source>
</evidence>
<comment type="subcellular location">
    <subcellularLocation>
        <location evidence="3">Membrane</location>
        <topology evidence="3">Multi-pass membrane protein</topology>
    </subcellularLocation>
</comment>
<dbReference type="NCBIfam" id="TIGR02968">
    <property type="entry name" value="succ_dehyd_anc"/>
    <property type="match status" value="1"/>
</dbReference>
<evidence type="ECO:0000313" key="17">
    <source>
        <dbReference type="EMBL" id="SNZ19735.1"/>
    </source>
</evidence>
<feature type="transmembrane region" description="Helical" evidence="16">
    <location>
        <begin position="106"/>
        <end position="125"/>
    </location>
</feature>
<evidence type="ECO:0000313" key="18">
    <source>
        <dbReference type="Proteomes" id="UP000219439"/>
    </source>
</evidence>
<evidence type="ECO:0000256" key="16">
    <source>
        <dbReference type="SAM" id="Phobius"/>
    </source>
</evidence>
<evidence type="ECO:0000256" key="4">
    <source>
        <dbReference type="ARBA" id="ARBA00005163"/>
    </source>
</evidence>
<keyword evidence="13 16" id="KW-1133">Transmembrane helix</keyword>